<organism evidence="1 2">
    <name type="scientific">Ustilaginoidea virens</name>
    <name type="common">Rice false smut fungus</name>
    <name type="synonym">Villosiclava virens</name>
    <dbReference type="NCBI Taxonomy" id="1159556"/>
    <lineage>
        <taxon>Eukaryota</taxon>
        <taxon>Fungi</taxon>
        <taxon>Dikarya</taxon>
        <taxon>Ascomycota</taxon>
        <taxon>Pezizomycotina</taxon>
        <taxon>Sordariomycetes</taxon>
        <taxon>Hypocreomycetidae</taxon>
        <taxon>Hypocreales</taxon>
        <taxon>Clavicipitaceae</taxon>
        <taxon>Ustilaginoidea</taxon>
    </lineage>
</organism>
<gene>
    <name evidence="1" type="ORF">UV8b_00550</name>
</gene>
<protein>
    <submittedName>
        <fullName evidence="1">Uncharacterized protein</fullName>
    </submittedName>
</protein>
<dbReference type="RefSeq" id="XP_042993982.1">
    <property type="nucleotide sequence ID" value="XM_043138048.1"/>
</dbReference>
<proteinExistence type="predicted"/>
<dbReference type="KEGG" id="uvi:66061328"/>
<keyword evidence="2" id="KW-1185">Reference proteome</keyword>
<reference evidence="1" key="1">
    <citation type="submission" date="2020-03" db="EMBL/GenBank/DDBJ databases">
        <title>A mixture of massive structural variations and highly conserved coding sequences in Ustilaginoidea virens genome.</title>
        <authorList>
            <person name="Zhang K."/>
            <person name="Zhao Z."/>
            <person name="Zhang Z."/>
            <person name="Li Y."/>
            <person name="Hsiang T."/>
            <person name="Sun W."/>
        </authorList>
    </citation>
    <scope>NUCLEOTIDE SEQUENCE</scope>
    <source>
        <strain evidence="1">UV-8b</strain>
    </source>
</reference>
<dbReference type="EMBL" id="CP072753">
    <property type="protein sequence ID" value="QUC16309.1"/>
    <property type="molecule type" value="Genomic_DNA"/>
</dbReference>
<sequence>MGRFVPHDSKISHSRDNTGLRHCLLSNLLADDLDASFFESHLPLSSVTNASLDKFALAHKQDDFINSVSARVCCLDDISIQYKTLHRQQRRLALCFIQRNAKYLHAVSHARCATSLVPHISLAKVCIGPKLCETVSRAGSQPSMMENLFGKQATCALCYKSQSLFAETNRTLVETMNRYRELKSLKMKTAK</sequence>
<evidence type="ECO:0000313" key="2">
    <source>
        <dbReference type="Proteomes" id="UP000027002"/>
    </source>
</evidence>
<evidence type="ECO:0000313" key="1">
    <source>
        <dbReference type="EMBL" id="QUC16309.1"/>
    </source>
</evidence>
<accession>A0A8E5HIY0</accession>
<name>A0A8E5HIY0_USTVR</name>
<dbReference type="AlphaFoldDB" id="A0A8E5HIY0"/>
<dbReference type="GeneID" id="66061328"/>
<dbReference type="Proteomes" id="UP000027002">
    <property type="component" value="Chromosome 1"/>
</dbReference>